<reference evidence="2" key="1">
    <citation type="journal article" date="2014" name="Int. J. Syst. Evol. Microbiol.">
        <title>Complete genome sequence of Corynebacterium casei LMG S-19264T (=DSM 44701T), isolated from a smear-ripened cheese.</title>
        <authorList>
            <consortium name="US DOE Joint Genome Institute (JGI-PGF)"/>
            <person name="Walter F."/>
            <person name="Albersmeier A."/>
            <person name="Kalinowski J."/>
            <person name="Ruckert C."/>
        </authorList>
    </citation>
    <scope>NUCLEOTIDE SEQUENCE</scope>
    <source>
        <strain evidence="2">JCM 3131</strain>
    </source>
</reference>
<reference evidence="2" key="2">
    <citation type="submission" date="2020-09" db="EMBL/GenBank/DDBJ databases">
        <authorList>
            <person name="Sun Q."/>
            <person name="Ohkuma M."/>
        </authorList>
    </citation>
    <scope>NUCLEOTIDE SEQUENCE</scope>
    <source>
        <strain evidence="2">JCM 3131</strain>
    </source>
</reference>
<evidence type="ECO:0000313" key="3">
    <source>
        <dbReference type="Proteomes" id="UP000620156"/>
    </source>
</evidence>
<keyword evidence="3" id="KW-1185">Reference proteome</keyword>
<accession>A0A918BSL0</accession>
<keyword evidence="1" id="KW-1133">Transmembrane helix</keyword>
<dbReference type="RefSeq" id="WP_189220806.1">
    <property type="nucleotide sequence ID" value="NZ_BMQK01000032.1"/>
</dbReference>
<comment type="caution">
    <text evidence="2">The sequence shown here is derived from an EMBL/GenBank/DDBJ whole genome shotgun (WGS) entry which is preliminary data.</text>
</comment>
<name>A0A918BSL0_9ACTN</name>
<gene>
    <name evidence="2" type="ORF">GCM10010145_68780</name>
</gene>
<sequence length="59" mass="6103">MSAIVLFVVLLLVLVSVLFLGALGYLVHRYPSLAMPFTVVLAGAAFLGALFVGIAQAAP</sequence>
<keyword evidence="1" id="KW-0812">Transmembrane</keyword>
<protein>
    <submittedName>
        <fullName evidence="2">Uncharacterized protein</fullName>
    </submittedName>
</protein>
<dbReference type="AlphaFoldDB" id="A0A918BSL0"/>
<feature type="transmembrane region" description="Helical" evidence="1">
    <location>
        <begin position="34"/>
        <end position="55"/>
    </location>
</feature>
<dbReference type="EMBL" id="BMQK01000032">
    <property type="protein sequence ID" value="GGQ89507.1"/>
    <property type="molecule type" value="Genomic_DNA"/>
</dbReference>
<keyword evidence="1" id="KW-0472">Membrane</keyword>
<evidence type="ECO:0000313" key="2">
    <source>
        <dbReference type="EMBL" id="GGQ89507.1"/>
    </source>
</evidence>
<evidence type="ECO:0000256" key="1">
    <source>
        <dbReference type="SAM" id="Phobius"/>
    </source>
</evidence>
<proteinExistence type="predicted"/>
<organism evidence="2 3">
    <name type="scientific">Streptomyces ruber</name>
    <dbReference type="NCBI Taxonomy" id="83378"/>
    <lineage>
        <taxon>Bacteria</taxon>
        <taxon>Bacillati</taxon>
        <taxon>Actinomycetota</taxon>
        <taxon>Actinomycetes</taxon>
        <taxon>Kitasatosporales</taxon>
        <taxon>Streptomycetaceae</taxon>
        <taxon>Streptomyces</taxon>
    </lineage>
</organism>
<dbReference type="Proteomes" id="UP000620156">
    <property type="component" value="Unassembled WGS sequence"/>
</dbReference>